<dbReference type="EMBL" id="JAVRFL010000037">
    <property type="protein sequence ID" value="MDT0532318.1"/>
    <property type="molecule type" value="Genomic_DNA"/>
</dbReference>
<comment type="caution">
    <text evidence="1">The sequence shown here is derived from an EMBL/GenBank/DDBJ whole genome shotgun (WGS) entry which is preliminary data.</text>
</comment>
<proteinExistence type="predicted"/>
<dbReference type="Proteomes" id="UP001180973">
    <property type="component" value="Unassembled WGS sequence"/>
</dbReference>
<dbReference type="RefSeq" id="WP_311414081.1">
    <property type="nucleotide sequence ID" value="NZ_JAVRFL010000037.1"/>
</dbReference>
<keyword evidence="2" id="KW-1185">Reference proteome</keyword>
<accession>A0ABU2X2A7</accession>
<evidence type="ECO:0000313" key="2">
    <source>
        <dbReference type="Proteomes" id="UP001180973"/>
    </source>
</evidence>
<protein>
    <submittedName>
        <fullName evidence="1">Uncharacterized protein</fullName>
    </submittedName>
</protein>
<gene>
    <name evidence="1" type="ORF">RM555_25280</name>
</gene>
<evidence type="ECO:0000313" key="1">
    <source>
        <dbReference type="EMBL" id="MDT0532318.1"/>
    </source>
</evidence>
<name>A0ABU2X2A7_9ACTN</name>
<organism evidence="1 2">
    <name type="scientific">Micromonospora reichwaldensis</name>
    <dbReference type="NCBI Taxonomy" id="3075516"/>
    <lineage>
        <taxon>Bacteria</taxon>
        <taxon>Bacillati</taxon>
        <taxon>Actinomycetota</taxon>
        <taxon>Actinomycetes</taxon>
        <taxon>Micromonosporales</taxon>
        <taxon>Micromonosporaceae</taxon>
        <taxon>Micromonospora</taxon>
    </lineage>
</organism>
<sequence length="78" mass="8803">MSEGDWPVMVTSRALGLLPEDIQTRFAESVATVHNGDYLELSLAAEHDLLDALRERGFEVTRDDDLINELDAYDFLYG</sequence>
<reference evidence="1" key="1">
    <citation type="submission" date="2023-09" db="EMBL/GenBank/DDBJ databases">
        <title>30 novel species of actinomycetes from the DSMZ collection.</title>
        <authorList>
            <person name="Nouioui I."/>
        </authorList>
    </citation>
    <scope>NUCLEOTIDE SEQUENCE</scope>
    <source>
        <strain evidence="1">DSM 115977</strain>
    </source>
</reference>